<sequence>MIRPLITFTAILYRLTGLSSGKTVHQSPPAVVSPAGESVQLSCSHNIQNYDTILWYQQSKQDTAMKLLERVNYKILQLEGIKRFNVSGDGEKEAFLHISQLTITDSAVYLCAAWIPQ</sequence>
<dbReference type="InterPro" id="IPR007110">
    <property type="entry name" value="Ig-like_dom"/>
</dbReference>
<dbReference type="InterPro" id="IPR036179">
    <property type="entry name" value="Ig-like_dom_sf"/>
</dbReference>
<dbReference type="Gene3D" id="2.60.40.10">
    <property type="entry name" value="Immunoglobulins"/>
    <property type="match status" value="1"/>
</dbReference>
<name>A0A8T2NGG5_9TELE</name>
<dbReference type="GO" id="GO:0005886">
    <property type="term" value="C:plasma membrane"/>
    <property type="evidence" value="ECO:0007669"/>
    <property type="project" value="TreeGrafter"/>
</dbReference>
<dbReference type="InterPro" id="IPR050413">
    <property type="entry name" value="TCR_beta_variable"/>
</dbReference>
<dbReference type="SUPFAM" id="SSF48726">
    <property type="entry name" value="Immunoglobulin"/>
    <property type="match status" value="1"/>
</dbReference>
<accession>A0A8T2NGG5</accession>
<dbReference type="CDD" id="cd00099">
    <property type="entry name" value="IgV"/>
    <property type="match status" value="1"/>
</dbReference>
<protein>
    <recommendedName>
        <fullName evidence="4">Ig-like domain-containing protein</fullName>
    </recommendedName>
</protein>
<dbReference type="PANTHER" id="PTHR23268:SF28">
    <property type="entry name" value="T CELL RECEPTOR BETA VARIABLE 19"/>
    <property type="match status" value="1"/>
</dbReference>
<feature type="domain" description="Ig-like" evidence="4">
    <location>
        <begin position="4"/>
        <end position="117"/>
    </location>
</feature>
<dbReference type="OrthoDB" id="8947657at2759"/>
<evidence type="ECO:0000256" key="3">
    <source>
        <dbReference type="SAM" id="SignalP"/>
    </source>
</evidence>
<organism evidence="5 6">
    <name type="scientific">Albula glossodonta</name>
    <name type="common">roundjaw bonefish</name>
    <dbReference type="NCBI Taxonomy" id="121402"/>
    <lineage>
        <taxon>Eukaryota</taxon>
        <taxon>Metazoa</taxon>
        <taxon>Chordata</taxon>
        <taxon>Craniata</taxon>
        <taxon>Vertebrata</taxon>
        <taxon>Euteleostomi</taxon>
        <taxon>Actinopterygii</taxon>
        <taxon>Neopterygii</taxon>
        <taxon>Teleostei</taxon>
        <taxon>Albuliformes</taxon>
        <taxon>Albulidae</taxon>
        <taxon>Albula</taxon>
    </lineage>
</organism>
<dbReference type="EMBL" id="JAFBMS010000102">
    <property type="protein sequence ID" value="KAG9336782.1"/>
    <property type="molecule type" value="Genomic_DNA"/>
</dbReference>
<dbReference type="Proteomes" id="UP000824540">
    <property type="component" value="Unassembled WGS sequence"/>
</dbReference>
<dbReference type="InterPro" id="IPR013106">
    <property type="entry name" value="Ig_V-set"/>
</dbReference>
<keyword evidence="1 3" id="KW-0732">Signal</keyword>
<evidence type="ECO:0000256" key="2">
    <source>
        <dbReference type="ARBA" id="ARBA00022859"/>
    </source>
</evidence>
<proteinExistence type="predicted"/>
<feature type="chain" id="PRO_5035926540" description="Ig-like domain-containing protein" evidence="3">
    <location>
        <begin position="22"/>
        <end position="117"/>
    </location>
</feature>
<dbReference type="InterPro" id="IPR013783">
    <property type="entry name" value="Ig-like_fold"/>
</dbReference>
<dbReference type="Pfam" id="PF07686">
    <property type="entry name" value="V-set"/>
    <property type="match status" value="1"/>
</dbReference>
<evidence type="ECO:0000313" key="5">
    <source>
        <dbReference type="EMBL" id="KAG9336782.1"/>
    </source>
</evidence>
<reference evidence="5" key="1">
    <citation type="thesis" date="2021" institute="BYU ScholarsArchive" country="Provo, UT, USA">
        <title>Applications of and Algorithms for Genome Assembly and Genomic Analyses with an Emphasis on Marine Teleosts.</title>
        <authorList>
            <person name="Pickett B.D."/>
        </authorList>
    </citation>
    <scope>NUCLEOTIDE SEQUENCE</scope>
    <source>
        <strain evidence="5">HI-2016</strain>
    </source>
</reference>
<dbReference type="AlphaFoldDB" id="A0A8T2NGG5"/>
<feature type="signal peptide" evidence="3">
    <location>
        <begin position="1"/>
        <end position="21"/>
    </location>
</feature>
<evidence type="ECO:0000313" key="6">
    <source>
        <dbReference type="Proteomes" id="UP000824540"/>
    </source>
</evidence>
<dbReference type="GO" id="GO:0002376">
    <property type="term" value="P:immune system process"/>
    <property type="evidence" value="ECO:0007669"/>
    <property type="project" value="UniProtKB-KW"/>
</dbReference>
<dbReference type="PANTHER" id="PTHR23268">
    <property type="entry name" value="T-CELL RECEPTOR BETA CHAIN"/>
    <property type="match status" value="1"/>
</dbReference>
<evidence type="ECO:0000256" key="1">
    <source>
        <dbReference type="ARBA" id="ARBA00022729"/>
    </source>
</evidence>
<evidence type="ECO:0000259" key="4">
    <source>
        <dbReference type="PROSITE" id="PS50835"/>
    </source>
</evidence>
<dbReference type="GO" id="GO:0007166">
    <property type="term" value="P:cell surface receptor signaling pathway"/>
    <property type="evidence" value="ECO:0007669"/>
    <property type="project" value="TreeGrafter"/>
</dbReference>
<keyword evidence="2" id="KW-0391">Immunity</keyword>
<dbReference type="PROSITE" id="PS50835">
    <property type="entry name" value="IG_LIKE"/>
    <property type="match status" value="1"/>
</dbReference>
<keyword evidence="6" id="KW-1185">Reference proteome</keyword>
<comment type="caution">
    <text evidence="5">The sequence shown here is derived from an EMBL/GenBank/DDBJ whole genome shotgun (WGS) entry which is preliminary data.</text>
</comment>
<gene>
    <name evidence="5" type="ORF">JZ751_003130</name>
</gene>